<evidence type="ECO:0000313" key="5">
    <source>
        <dbReference type="Proteomes" id="UP001275084"/>
    </source>
</evidence>
<proteinExistence type="predicted"/>
<accession>A0AAJ0HKU0</accession>
<feature type="transmembrane region" description="Helical" evidence="3">
    <location>
        <begin position="374"/>
        <end position="397"/>
    </location>
</feature>
<comment type="caution">
    <text evidence="4">The sequence shown here is derived from an EMBL/GenBank/DDBJ whole genome shotgun (WGS) entry which is preliminary data.</text>
</comment>
<feature type="coiled-coil region" evidence="1">
    <location>
        <begin position="217"/>
        <end position="278"/>
    </location>
</feature>
<keyword evidence="5" id="KW-1185">Reference proteome</keyword>
<keyword evidence="3" id="KW-0472">Membrane</keyword>
<evidence type="ECO:0000256" key="1">
    <source>
        <dbReference type="SAM" id="Coils"/>
    </source>
</evidence>
<reference evidence="4" key="1">
    <citation type="journal article" date="2023" name="Mol. Phylogenet. Evol.">
        <title>Genome-scale phylogeny and comparative genomics of the fungal order Sordariales.</title>
        <authorList>
            <person name="Hensen N."/>
            <person name="Bonometti L."/>
            <person name="Westerberg I."/>
            <person name="Brannstrom I.O."/>
            <person name="Guillou S."/>
            <person name="Cros-Aarteil S."/>
            <person name="Calhoun S."/>
            <person name="Haridas S."/>
            <person name="Kuo A."/>
            <person name="Mondo S."/>
            <person name="Pangilinan J."/>
            <person name="Riley R."/>
            <person name="LaButti K."/>
            <person name="Andreopoulos B."/>
            <person name="Lipzen A."/>
            <person name="Chen C."/>
            <person name="Yan M."/>
            <person name="Daum C."/>
            <person name="Ng V."/>
            <person name="Clum A."/>
            <person name="Steindorff A."/>
            <person name="Ohm R.A."/>
            <person name="Martin F."/>
            <person name="Silar P."/>
            <person name="Natvig D.O."/>
            <person name="Lalanne C."/>
            <person name="Gautier V."/>
            <person name="Ament-Velasquez S.L."/>
            <person name="Kruys A."/>
            <person name="Hutchinson M.I."/>
            <person name="Powell A.J."/>
            <person name="Barry K."/>
            <person name="Miller A.N."/>
            <person name="Grigoriev I.V."/>
            <person name="Debuchy R."/>
            <person name="Gladieux P."/>
            <person name="Hiltunen Thoren M."/>
            <person name="Johannesson H."/>
        </authorList>
    </citation>
    <scope>NUCLEOTIDE SEQUENCE</scope>
    <source>
        <strain evidence="4">CBS 955.72</strain>
    </source>
</reference>
<name>A0AAJ0HKU0_9PEZI</name>
<evidence type="ECO:0000313" key="4">
    <source>
        <dbReference type="EMBL" id="KAK3356675.1"/>
    </source>
</evidence>
<keyword evidence="3" id="KW-1133">Transmembrane helix</keyword>
<protein>
    <submittedName>
        <fullName evidence="4">Uncharacterized protein</fullName>
    </submittedName>
</protein>
<sequence>MDWPDVQRPVLKISATDKSFIYGDETNFTSQVLRDISSPAPHNYQLKSPHLLKEDDDWEPYLELFSEETGCLDQSGYHVLLSARVVPEQLEPEIAAELNCLPEPFSLPRWQQVTKNFRLHNVICKALRRGKSYSAYLVDDSDSRHGTVEMYTAVMSSEWLNNIAISSTHFKSSNLTLAVIYGCDGEQMERIKQLLAASPEVRGHPLLMVGVFAELQRDRLEDLVLETEKQLDTLFSQLGVNKPDIPKHSLTWDLSRQLRSVRLRAKKVEEEAKTTKGELSKMITRIREASEETSSPKDLDRPSVKSFATSAERFTDRFLEICNELESMMVRCRIGLDEATFARELFMAELSRQEAKYARNEAENTSRQARTGTVIAFVAMCYLPTTSVATIFAMPVFDFKNRWWNERFRDGSSNSNTNPDTPDLSLMNPPPPVLSGYFWIYLIISALLTVGTLYSWYIYTQPKPQPNDGLAGGSGSIRSSSEPSIASSWTLKNWKAYKRGGSGSFSWGFPLSDSEAREPNFPKRWSLDPRYWFGGRERGGNGDTELGLEVIGSEPVLEERKRD</sequence>
<organism evidence="4 5">
    <name type="scientific">Lasiosphaeria hispida</name>
    <dbReference type="NCBI Taxonomy" id="260671"/>
    <lineage>
        <taxon>Eukaryota</taxon>
        <taxon>Fungi</taxon>
        <taxon>Dikarya</taxon>
        <taxon>Ascomycota</taxon>
        <taxon>Pezizomycotina</taxon>
        <taxon>Sordariomycetes</taxon>
        <taxon>Sordariomycetidae</taxon>
        <taxon>Sordariales</taxon>
        <taxon>Lasiosphaeriaceae</taxon>
        <taxon>Lasiosphaeria</taxon>
    </lineage>
</organism>
<keyword evidence="3" id="KW-0812">Transmembrane</keyword>
<feature type="region of interest" description="Disordered" evidence="2">
    <location>
        <begin position="543"/>
        <end position="563"/>
    </location>
</feature>
<dbReference type="EMBL" id="JAUIQD010000003">
    <property type="protein sequence ID" value="KAK3356675.1"/>
    <property type="molecule type" value="Genomic_DNA"/>
</dbReference>
<dbReference type="AlphaFoldDB" id="A0AAJ0HKU0"/>
<feature type="transmembrane region" description="Helical" evidence="3">
    <location>
        <begin position="436"/>
        <end position="459"/>
    </location>
</feature>
<evidence type="ECO:0000256" key="3">
    <source>
        <dbReference type="SAM" id="Phobius"/>
    </source>
</evidence>
<evidence type="ECO:0000256" key="2">
    <source>
        <dbReference type="SAM" id="MobiDB-lite"/>
    </source>
</evidence>
<gene>
    <name evidence="4" type="ORF">B0T25DRAFT_137765</name>
</gene>
<keyword evidence="1" id="KW-0175">Coiled coil</keyword>
<dbReference type="Proteomes" id="UP001275084">
    <property type="component" value="Unassembled WGS sequence"/>
</dbReference>
<reference evidence="4" key="2">
    <citation type="submission" date="2023-06" db="EMBL/GenBank/DDBJ databases">
        <authorList>
            <consortium name="Lawrence Berkeley National Laboratory"/>
            <person name="Haridas S."/>
            <person name="Hensen N."/>
            <person name="Bonometti L."/>
            <person name="Westerberg I."/>
            <person name="Brannstrom I.O."/>
            <person name="Guillou S."/>
            <person name="Cros-Aarteil S."/>
            <person name="Calhoun S."/>
            <person name="Kuo A."/>
            <person name="Mondo S."/>
            <person name="Pangilinan J."/>
            <person name="Riley R."/>
            <person name="Labutti K."/>
            <person name="Andreopoulos B."/>
            <person name="Lipzen A."/>
            <person name="Chen C."/>
            <person name="Yanf M."/>
            <person name="Daum C."/>
            <person name="Ng V."/>
            <person name="Clum A."/>
            <person name="Steindorff A."/>
            <person name="Ohm R."/>
            <person name="Martin F."/>
            <person name="Silar P."/>
            <person name="Natvig D."/>
            <person name="Lalanne C."/>
            <person name="Gautier V."/>
            <person name="Ament-Velasquez S.L."/>
            <person name="Kruys A."/>
            <person name="Hutchinson M.I."/>
            <person name="Powell A.J."/>
            <person name="Barry K."/>
            <person name="Miller A.N."/>
            <person name="Grigoriev I.V."/>
            <person name="Debuchy R."/>
            <person name="Gladieux P."/>
            <person name="Thoren M.H."/>
            <person name="Johannesson H."/>
        </authorList>
    </citation>
    <scope>NUCLEOTIDE SEQUENCE</scope>
    <source>
        <strain evidence="4">CBS 955.72</strain>
    </source>
</reference>